<dbReference type="PANTHER" id="PTHR10339:SF25">
    <property type="entry name" value="SECRETED EXOENZYME S"/>
    <property type="match status" value="1"/>
</dbReference>
<reference evidence="11" key="1">
    <citation type="submission" date="2021-02" db="EMBL/GenBank/DDBJ databases">
        <authorList>
            <person name="Nowell W R."/>
        </authorList>
    </citation>
    <scope>NUCLEOTIDE SEQUENCE</scope>
</reference>
<dbReference type="GO" id="GO:0003950">
    <property type="term" value="F:NAD+ poly-ADP-ribosyltransferase activity"/>
    <property type="evidence" value="ECO:0007669"/>
    <property type="project" value="TreeGrafter"/>
</dbReference>
<dbReference type="GO" id="GO:0106274">
    <property type="term" value="F:NAD+-protein-arginine ADP-ribosyltransferase activity"/>
    <property type="evidence" value="ECO:0007669"/>
    <property type="project" value="UniProtKB-EC"/>
</dbReference>
<protein>
    <recommendedName>
        <fullName evidence="10">NAD(P)(+)--arginine ADP-ribosyltransferase</fullName>
        <ecNumber evidence="10">2.4.2.31</ecNumber>
    </recommendedName>
    <alternativeName>
        <fullName evidence="10">Mono(ADP-ribosyl)transferase</fullName>
    </alternativeName>
</protein>
<accession>A0A813T681</accession>
<evidence type="ECO:0000256" key="7">
    <source>
        <dbReference type="ARBA" id="ARBA00022695"/>
    </source>
</evidence>
<evidence type="ECO:0000256" key="10">
    <source>
        <dbReference type="RuleBase" id="RU361228"/>
    </source>
</evidence>
<evidence type="ECO:0000313" key="13">
    <source>
        <dbReference type="EMBL" id="CAF1221870.1"/>
    </source>
</evidence>
<dbReference type="PANTHER" id="PTHR10339">
    <property type="entry name" value="ADP-RIBOSYLTRANSFERASE"/>
    <property type="match status" value="1"/>
</dbReference>
<evidence type="ECO:0000256" key="3">
    <source>
        <dbReference type="ARBA" id="ARBA00022525"/>
    </source>
</evidence>
<dbReference type="InterPro" id="IPR050999">
    <property type="entry name" value="ADP-ribosyltransferase_ARG"/>
</dbReference>
<dbReference type="EMBL" id="CAJNOL010000861">
    <property type="protein sequence ID" value="CAF1221870.1"/>
    <property type="molecule type" value="Genomic_DNA"/>
</dbReference>
<evidence type="ECO:0000313" key="12">
    <source>
        <dbReference type="EMBL" id="CAF1220407.1"/>
    </source>
</evidence>
<dbReference type="SUPFAM" id="SSF56399">
    <property type="entry name" value="ADP-ribosylation"/>
    <property type="match status" value="1"/>
</dbReference>
<name>A0A813T681_9BILA</name>
<comment type="catalytic activity">
    <reaction evidence="9 10">
        <text>L-arginyl-[protein] + NAD(+) = N(omega)-(ADP-D-ribosyl)-L-arginyl-[protein] + nicotinamide + H(+)</text>
        <dbReference type="Rhea" id="RHEA:19149"/>
        <dbReference type="Rhea" id="RHEA-COMP:10532"/>
        <dbReference type="Rhea" id="RHEA-COMP:15087"/>
        <dbReference type="ChEBI" id="CHEBI:15378"/>
        <dbReference type="ChEBI" id="CHEBI:17154"/>
        <dbReference type="ChEBI" id="CHEBI:29965"/>
        <dbReference type="ChEBI" id="CHEBI:57540"/>
        <dbReference type="ChEBI" id="CHEBI:142554"/>
        <dbReference type="EC" id="2.4.2.31"/>
    </reaction>
</comment>
<dbReference type="Pfam" id="PF01129">
    <property type="entry name" value="ART"/>
    <property type="match status" value="1"/>
</dbReference>
<evidence type="ECO:0000313" key="11">
    <source>
        <dbReference type="EMBL" id="CAF0808078.1"/>
    </source>
</evidence>
<comment type="caution">
    <text evidence="11">The sequence shown here is derived from an EMBL/GenBank/DDBJ whole genome shotgun (WGS) entry which is preliminary data.</text>
</comment>
<proteinExistence type="inferred from homology"/>
<keyword evidence="3" id="KW-0964">Secreted</keyword>
<evidence type="ECO:0000313" key="14">
    <source>
        <dbReference type="Proteomes" id="UP000663854"/>
    </source>
</evidence>
<dbReference type="EC" id="2.4.2.31" evidence="10"/>
<evidence type="ECO:0000256" key="4">
    <source>
        <dbReference type="ARBA" id="ARBA00022656"/>
    </source>
</evidence>
<dbReference type="AlphaFoldDB" id="A0A813T681"/>
<dbReference type="GO" id="GO:0090729">
    <property type="term" value="F:toxin activity"/>
    <property type="evidence" value="ECO:0007669"/>
    <property type="project" value="UniProtKB-KW"/>
</dbReference>
<evidence type="ECO:0000256" key="1">
    <source>
        <dbReference type="ARBA" id="ARBA00004613"/>
    </source>
</evidence>
<keyword evidence="8" id="KW-0843">Virulence</keyword>
<dbReference type="GO" id="GO:0016779">
    <property type="term" value="F:nucleotidyltransferase activity"/>
    <property type="evidence" value="ECO:0007669"/>
    <property type="project" value="UniProtKB-KW"/>
</dbReference>
<dbReference type="EMBL" id="CAJNOL010000856">
    <property type="protein sequence ID" value="CAF1220407.1"/>
    <property type="molecule type" value="Genomic_DNA"/>
</dbReference>
<evidence type="ECO:0000256" key="9">
    <source>
        <dbReference type="ARBA" id="ARBA00047597"/>
    </source>
</evidence>
<dbReference type="Proteomes" id="UP000663854">
    <property type="component" value="Unassembled WGS sequence"/>
</dbReference>
<dbReference type="EMBL" id="CAJNOH010000047">
    <property type="protein sequence ID" value="CAF0808078.1"/>
    <property type="molecule type" value="Genomic_DNA"/>
</dbReference>
<keyword evidence="6 10" id="KW-0808">Transferase</keyword>
<evidence type="ECO:0000256" key="6">
    <source>
        <dbReference type="ARBA" id="ARBA00022679"/>
    </source>
</evidence>
<evidence type="ECO:0000256" key="2">
    <source>
        <dbReference type="ARBA" id="ARBA00009558"/>
    </source>
</evidence>
<evidence type="ECO:0000256" key="5">
    <source>
        <dbReference type="ARBA" id="ARBA00022676"/>
    </source>
</evidence>
<dbReference type="GO" id="GO:0005576">
    <property type="term" value="C:extracellular region"/>
    <property type="evidence" value="ECO:0007669"/>
    <property type="project" value="UniProtKB-SubCell"/>
</dbReference>
<keyword evidence="4" id="KW-0800">Toxin</keyword>
<dbReference type="InterPro" id="IPR000768">
    <property type="entry name" value="ART"/>
</dbReference>
<keyword evidence="10" id="KW-0520">NAD</keyword>
<dbReference type="Gene3D" id="3.90.176.10">
    <property type="entry name" value="Toxin ADP-ribosyltransferase, Chain A, domain 1"/>
    <property type="match status" value="1"/>
</dbReference>
<dbReference type="Proteomes" id="UP000663870">
    <property type="component" value="Unassembled WGS sequence"/>
</dbReference>
<keyword evidence="15" id="KW-1185">Reference proteome</keyword>
<dbReference type="PROSITE" id="PS51996">
    <property type="entry name" value="TR_MART"/>
    <property type="match status" value="1"/>
</dbReference>
<gene>
    <name evidence="12" type="ORF">JXQ802_LOCUS25411</name>
    <name evidence="13" type="ORF">JXQ802_LOCUS25481</name>
    <name evidence="11" type="ORF">PYM288_LOCUS4950</name>
</gene>
<keyword evidence="7" id="KW-0548">Nucleotidyltransferase</keyword>
<comment type="similarity">
    <text evidence="2 10">Belongs to the Arg-specific ADP-ribosyltransferase family.</text>
</comment>
<organism evidence="11 14">
    <name type="scientific">Rotaria sordida</name>
    <dbReference type="NCBI Taxonomy" id="392033"/>
    <lineage>
        <taxon>Eukaryota</taxon>
        <taxon>Metazoa</taxon>
        <taxon>Spiralia</taxon>
        <taxon>Gnathifera</taxon>
        <taxon>Rotifera</taxon>
        <taxon>Eurotatoria</taxon>
        <taxon>Bdelloidea</taxon>
        <taxon>Philodinida</taxon>
        <taxon>Philodinidae</taxon>
        <taxon>Rotaria</taxon>
    </lineage>
</organism>
<comment type="subcellular location">
    <subcellularLocation>
        <location evidence="1">Secreted</location>
    </subcellularLocation>
</comment>
<evidence type="ECO:0000256" key="8">
    <source>
        <dbReference type="ARBA" id="ARBA00023026"/>
    </source>
</evidence>
<keyword evidence="10" id="KW-0521">NADP</keyword>
<sequence length="286" mass="32886">MLRFTNIDHKPTRHPPVYEYHTHPLLPLQQALDPILSKIDHLDQFIQIARNECHFPSEHGLTREESASIYLYTMDWDEQSLYQVLNEALHDKDRSVLIPWYGYLKLLDTALTKLPSLQINLWRGVNTDISKNYKENDELTWWYFNSCSSSAKVVKHFLGSVSTLFMIEAKNGKAISTYSNFPEEKEVILPLGSRLRVVRDTLDHTSLNVIHLQEMVDESDQELTSSFANMSVTQPAEASVDVKPTLPSNESSTFKVWTDENGDKYDTTVRISYVGKSCYSMLMKAC</sequence>
<keyword evidence="5 10" id="KW-0328">Glycosyltransferase</keyword>
<evidence type="ECO:0000313" key="15">
    <source>
        <dbReference type="Proteomes" id="UP000663870"/>
    </source>
</evidence>